<dbReference type="Gene3D" id="3.40.50.12780">
    <property type="entry name" value="N-terminal domain of ligase-like"/>
    <property type="match status" value="1"/>
</dbReference>
<comment type="caution">
    <text evidence="2">The sequence shown here is derived from an EMBL/GenBank/DDBJ whole genome shotgun (WGS) entry which is preliminary data.</text>
</comment>
<dbReference type="VEuPathDB" id="FungiDB:CPUR_04996"/>
<dbReference type="EMBL" id="CAGA01000028">
    <property type="protein sequence ID" value="CCE31145.1"/>
    <property type="molecule type" value="Genomic_DNA"/>
</dbReference>
<dbReference type="eggNOG" id="KOG1176">
    <property type="taxonomic scope" value="Eukaryota"/>
</dbReference>
<dbReference type="Gene3D" id="3.30.300.30">
    <property type="match status" value="1"/>
</dbReference>
<feature type="domain" description="Carrier" evidence="1">
    <location>
        <begin position="571"/>
        <end position="650"/>
    </location>
</feature>
<dbReference type="InterPro" id="IPR009081">
    <property type="entry name" value="PP-bd_ACP"/>
</dbReference>
<reference evidence="2 3" key="1">
    <citation type="journal article" date="2013" name="PLoS Genet.">
        <title>Plant-symbiotic fungi as chemical engineers: Multi-genome analysis of the Clavicipitaceae reveals dynamics of alkaloid loci.</title>
        <authorList>
            <person name="Schardl C.L."/>
            <person name="Young C.A."/>
            <person name="Hesse U."/>
            <person name="Amyotte S.G."/>
            <person name="Andreeva K."/>
            <person name="Calie P.J."/>
            <person name="Fleetwood D.J."/>
            <person name="Haws D.C."/>
            <person name="Moore N."/>
            <person name="Oeser B."/>
            <person name="Panaccione D.G."/>
            <person name="Schweri K.K."/>
            <person name="Voisey C.R."/>
            <person name="Farman M.L."/>
            <person name="Jaromczyk J.W."/>
            <person name="Roe B.A."/>
            <person name="O'Sullivan D.M."/>
            <person name="Scott B."/>
            <person name="Tudzynski P."/>
            <person name="An Z."/>
            <person name="Arnaoudova E.G."/>
            <person name="Bullock C.T."/>
            <person name="Charlton N.D."/>
            <person name="Chen L."/>
            <person name="Cox M."/>
            <person name="Dinkins R.D."/>
            <person name="Florea S."/>
            <person name="Glenn A.E."/>
            <person name="Gordon A."/>
            <person name="Gueldener U."/>
            <person name="Harris D.R."/>
            <person name="Hollin W."/>
            <person name="Jaromczyk J."/>
            <person name="Johnson R.D."/>
            <person name="Khan A.K."/>
            <person name="Leistner E."/>
            <person name="Leuchtmann A."/>
            <person name="Li C."/>
            <person name="Liu J."/>
            <person name="Liu J."/>
            <person name="Liu M."/>
            <person name="Mace W."/>
            <person name="Machado C."/>
            <person name="Nagabhyru P."/>
            <person name="Pan J."/>
            <person name="Schmid J."/>
            <person name="Sugawara K."/>
            <person name="Steiner U."/>
            <person name="Takach J.E."/>
            <person name="Tanaka E."/>
            <person name="Webb J.S."/>
            <person name="Wilson E.V."/>
            <person name="Wiseman J.L."/>
            <person name="Yoshida R."/>
            <person name="Zeng Z."/>
        </authorList>
    </citation>
    <scope>NUCLEOTIDE SEQUENCE [LARGE SCALE GENOMIC DNA]</scope>
    <source>
        <strain evidence="2 3">20.1</strain>
    </source>
</reference>
<dbReference type="GO" id="GO:0006633">
    <property type="term" value="P:fatty acid biosynthetic process"/>
    <property type="evidence" value="ECO:0007669"/>
    <property type="project" value="TreeGrafter"/>
</dbReference>
<dbReference type="PROSITE" id="PS00455">
    <property type="entry name" value="AMP_BINDING"/>
    <property type="match status" value="1"/>
</dbReference>
<dbReference type="InterPro" id="IPR036736">
    <property type="entry name" value="ACP-like_sf"/>
</dbReference>
<sequence>MAIQGIFSLLRRAAEKFPQRGITFYSDGGSMQKTHMLYSELVQRSQTNATLLLRSRTVCKDVCILLHFNSHIEYVEWFWSVIAAGGVPVISTPLASDPAARRKHLNHVDRLLEHPKVLTSIELVGELTATGIPLDLVLVEQLPMVYPHSKPNGISMGAEGDSDLAFLMLTSGSTGNAKAVECGHAQTMISMRGKSSALKSTDRDVFFNWIGFDHVACVTETHIHAVALGADQILVAPSLLLARPVMFWEKLAEHKVTIAFAPNFFLALAVRALEKPSGHGSERPQLGSLCDLRHVVSGGEANVVSTVNRFNEAVVSLGGPEAATLRTAFGMTETLAAVSYYQDFPSFEEERDLQFCSVGQGISGLSFRLTDDEGTELPVETDGNLELFGPVVFKRYFKDAHNTMLSFTTDGWFKTGDKGRMTASGHLILNGRAKDSIILNGVKYFSHELESALEDASIPGLVPSFIASFDTWPRGSDSEEYVILILETEEMKTDDAALAFVISQVSKQAVLYCAKKPMDIIPLPKDMLPKSALGKLSRPKLKQQFEQGRFDAHSRATVQRLSVFHRSSRKAPSTDNEHRLLHIFAEEFGLDPHEVGVNDSLTDMDVDSIRVIRYKNLVQKKLALQIEIPLIHLLQNPSIEGLAAIVDGMTSSTGSALAEYNPIIQLQSGESLAPPIFFFHPGFGEILVFLNLSKFFSDRKVYAIRAPGFNPGEKMHKSVDHMTNVYWQAIRDKQPHGPYVLIGYSFGAMVAFEVAKKMEAAGDKVGFIGTLNLPPHIKFRMIELDWTELVLNLAYFLGFISEETAHAWSPELHKASHPLSHVLSRDQVVQRIMTIAPSQRLLELDLTESKLRHWAEVSSQLQGLTHDYDPSGHVSTMDVFYAVPLIAVGCDKDQWLRDHLLAWREYVGDVKFHDVPGSHSTMMNPENVFALQKSLRAAMKQRGVL</sequence>
<dbReference type="eggNOG" id="KOG1202">
    <property type="taxonomic scope" value="Eukaryota"/>
</dbReference>
<evidence type="ECO:0000313" key="3">
    <source>
        <dbReference type="Proteomes" id="UP000016801"/>
    </source>
</evidence>
<dbReference type="SUPFAM" id="SSF53474">
    <property type="entry name" value="alpha/beta-Hydrolases"/>
    <property type="match status" value="1"/>
</dbReference>
<dbReference type="AlphaFoldDB" id="M1W7M4"/>
<dbReference type="InterPro" id="IPR029058">
    <property type="entry name" value="AB_hydrolase_fold"/>
</dbReference>
<evidence type="ECO:0000259" key="1">
    <source>
        <dbReference type="PROSITE" id="PS50075"/>
    </source>
</evidence>
<dbReference type="PANTHER" id="PTHR24096:SF267">
    <property type="entry name" value="MALONATE--COA LIGASE ACSF3, MITOCHONDRIAL"/>
    <property type="match status" value="1"/>
</dbReference>
<dbReference type="Pfam" id="PF00550">
    <property type="entry name" value="PP-binding"/>
    <property type="match status" value="1"/>
</dbReference>
<organism evidence="2 3">
    <name type="scientific">Claviceps purpurea (strain 20.1)</name>
    <name type="common">Ergot fungus</name>
    <name type="synonym">Sphacelia segetum</name>
    <dbReference type="NCBI Taxonomy" id="1111077"/>
    <lineage>
        <taxon>Eukaryota</taxon>
        <taxon>Fungi</taxon>
        <taxon>Dikarya</taxon>
        <taxon>Ascomycota</taxon>
        <taxon>Pezizomycotina</taxon>
        <taxon>Sordariomycetes</taxon>
        <taxon>Hypocreomycetidae</taxon>
        <taxon>Hypocreales</taxon>
        <taxon>Clavicipitaceae</taxon>
        <taxon>Claviceps</taxon>
    </lineage>
</organism>
<dbReference type="Pfam" id="PF00975">
    <property type="entry name" value="Thioesterase"/>
    <property type="match status" value="1"/>
</dbReference>
<evidence type="ECO:0000313" key="2">
    <source>
        <dbReference type="EMBL" id="CCE31145.1"/>
    </source>
</evidence>
<dbReference type="Gene3D" id="3.40.50.1820">
    <property type="entry name" value="alpha/beta hydrolase"/>
    <property type="match status" value="1"/>
</dbReference>
<keyword evidence="3" id="KW-1185">Reference proteome</keyword>
<dbReference type="Gene3D" id="1.10.1200.10">
    <property type="entry name" value="ACP-like"/>
    <property type="match status" value="1"/>
</dbReference>
<dbReference type="PROSITE" id="PS50075">
    <property type="entry name" value="CARRIER"/>
    <property type="match status" value="1"/>
</dbReference>
<dbReference type="SUPFAM" id="SSF47336">
    <property type="entry name" value="ACP-like"/>
    <property type="match status" value="1"/>
</dbReference>
<dbReference type="PANTHER" id="PTHR24096">
    <property type="entry name" value="LONG-CHAIN-FATTY-ACID--COA LIGASE"/>
    <property type="match status" value="1"/>
</dbReference>
<dbReference type="InterPro" id="IPR042099">
    <property type="entry name" value="ANL_N_sf"/>
</dbReference>
<name>M1W7M4_CLAP2</name>
<dbReference type="Proteomes" id="UP000016801">
    <property type="component" value="Unassembled WGS sequence"/>
</dbReference>
<accession>M1W7M4</accession>
<dbReference type="Pfam" id="PF00501">
    <property type="entry name" value="AMP-binding"/>
    <property type="match status" value="1"/>
</dbReference>
<dbReference type="SUPFAM" id="SSF56801">
    <property type="entry name" value="Acetyl-CoA synthetase-like"/>
    <property type="match status" value="1"/>
</dbReference>
<proteinExistence type="predicted"/>
<dbReference type="HOGENOM" id="CLU_000022_23_6_1"/>
<dbReference type="InterPro" id="IPR001031">
    <property type="entry name" value="Thioesterase"/>
</dbReference>
<dbReference type="InterPro" id="IPR000873">
    <property type="entry name" value="AMP-dep_synth/lig_dom"/>
</dbReference>
<dbReference type="InterPro" id="IPR045851">
    <property type="entry name" value="AMP-bd_C_sf"/>
</dbReference>
<gene>
    <name evidence="2" type="ORF">CPUR_04996</name>
</gene>
<dbReference type="InterPro" id="IPR020845">
    <property type="entry name" value="AMP-binding_CS"/>
</dbReference>
<dbReference type="STRING" id="1111077.M1W7M4"/>
<protein>
    <recommendedName>
        <fullName evidence="1">Carrier domain-containing protein</fullName>
    </recommendedName>
</protein>
<dbReference type="GO" id="GO:0031957">
    <property type="term" value="F:very long-chain fatty acid-CoA ligase activity"/>
    <property type="evidence" value="ECO:0007669"/>
    <property type="project" value="TreeGrafter"/>
</dbReference>
<dbReference type="OrthoDB" id="10253869at2759"/>